<comment type="caution">
    <text evidence="1">The sequence shown here is derived from an EMBL/GenBank/DDBJ whole genome shotgun (WGS) entry which is preliminary data.</text>
</comment>
<dbReference type="Proteomes" id="UP000391919">
    <property type="component" value="Unassembled WGS sequence"/>
</dbReference>
<evidence type="ECO:0000313" key="2">
    <source>
        <dbReference type="Proteomes" id="UP000391919"/>
    </source>
</evidence>
<protein>
    <submittedName>
        <fullName evidence="1">Uncharacterized protein</fullName>
    </submittedName>
</protein>
<sequence length="50" mass="5387">MTLRRKCTGAKRITEAADGHLLVSVVGERSKGVEAGPEGPVERLEVRMPV</sequence>
<evidence type="ECO:0000313" key="1">
    <source>
        <dbReference type="EMBL" id="GER71892.1"/>
    </source>
</evidence>
<dbReference type="EMBL" id="BKZQ01000089">
    <property type="protein sequence ID" value="GER71892.1"/>
    <property type="molecule type" value="Genomic_DNA"/>
</dbReference>
<proteinExistence type="predicted"/>
<name>A0A5J4JAV2_9BACI</name>
<gene>
    <name evidence="1" type="ORF">BpJC7_31950</name>
</gene>
<keyword evidence="2" id="KW-1185">Reference proteome</keyword>
<dbReference type="AlphaFoldDB" id="A0A5J4JAV2"/>
<reference evidence="1 2" key="1">
    <citation type="submission" date="2019-09" db="EMBL/GenBank/DDBJ databases">
        <title>Draft genome sequence of Bacillus sp. JC-7.</title>
        <authorList>
            <person name="Tanaka N."/>
            <person name="Shiwa Y."/>
            <person name="Fujita N."/>
            <person name="Tanasupawat S."/>
        </authorList>
    </citation>
    <scope>NUCLEOTIDE SEQUENCE [LARGE SCALE GENOMIC DNA]</scope>
    <source>
        <strain evidence="1 2">JC-7</strain>
    </source>
</reference>
<accession>A0A5J4JAV2</accession>
<organism evidence="1 2">
    <name type="scientific">Weizmannia acidilactici</name>
    <dbReference type="NCBI Taxonomy" id="2607726"/>
    <lineage>
        <taxon>Bacteria</taxon>
        <taxon>Bacillati</taxon>
        <taxon>Bacillota</taxon>
        <taxon>Bacilli</taxon>
        <taxon>Bacillales</taxon>
        <taxon>Bacillaceae</taxon>
        <taxon>Heyndrickxia</taxon>
    </lineage>
</organism>